<feature type="transmembrane region" description="Helical" evidence="9">
    <location>
        <begin position="22"/>
        <end position="53"/>
    </location>
</feature>
<evidence type="ECO:0000256" key="3">
    <source>
        <dbReference type="ARBA" id="ARBA00022475"/>
    </source>
</evidence>
<feature type="transmembrane region" description="Helical" evidence="9">
    <location>
        <begin position="162"/>
        <end position="187"/>
    </location>
</feature>
<sequence length="519" mass="57236">MPHNARIHRETSSPPADKLPTWLWLLLGIATVALAANRWGVALLGWIAPVPFLVVARRMAGWRRWLVFFGVTCTAGLLATAKIITDPVHPALSLLFGIPAGISIWLMIYATEKIRRAKGELTAVYAFAAIVTVVDWFGYSVARQGIWGTMPASQLDNLPLLQLVSLGGLGLVSFIMAWFAATVAVLIGSDQRRRIHPHLYAAAAMITAAHAWGAWRLDRLPPMKTVTVGGVVTDLGLRDGFPSREALARNVDELFARSAVAASRGAALVAWNEVATLLMEKGEEASLKERAARFAREHGVDFVMAYGVVLSRAPLSFDNKYVWYGPDGREIETYRKHHPVPGEPSLRGTDPIRVNARPWGRAAGAICYDYDNPGIVREHSRGGADLVVLPSSDWRGIDPLHTLMTRVSAIQGGFSVVRPVRWATSMAFDQYGRVRASMSAWEDNDRIIMATVPVGQVPTLYRLLGEWPPLLCGLFLLLLSAGAVRSFVRAKQAGKKTRHDRVKQHFDIKNKGVEILYYR</sequence>
<dbReference type="EMBL" id="CP001390">
    <property type="protein sequence ID" value="ACM20412.1"/>
    <property type="molecule type" value="Genomic_DNA"/>
</dbReference>
<gene>
    <name evidence="11" type="ordered locus">Geob_2057</name>
</gene>
<feature type="domain" description="CN hydrolase" evidence="10">
    <location>
        <begin position="231"/>
        <end position="454"/>
    </location>
</feature>
<feature type="transmembrane region" description="Helical" evidence="9">
    <location>
        <begin position="467"/>
        <end position="488"/>
    </location>
</feature>
<feature type="transmembrane region" description="Helical" evidence="9">
    <location>
        <begin position="199"/>
        <end position="215"/>
    </location>
</feature>
<evidence type="ECO:0000256" key="2">
    <source>
        <dbReference type="ARBA" id="ARBA00010065"/>
    </source>
</evidence>
<evidence type="ECO:0000256" key="5">
    <source>
        <dbReference type="ARBA" id="ARBA00022692"/>
    </source>
</evidence>
<evidence type="ECO:0000256" key="8">
    <source>
        <dbReference type="ARBA" id="ARBA00023315"/>
    </source>
</evidence>
<dbReference type="AlphaFoldDB" id="B9M8R6"/>
<dbReference type="GO" id="GO:0042158">
    <property type="term" value="P:lipoprotein biosynthetic process"/>
    <property type="evidence" value="ECO:0007669"/>
    <property type="project" value="InterPro"/>
</dbReference>
<feature type="transmembrane region" description="Helical" evidence="9">
    <location>
        <begin position="91"/>
        <end position="110"/>
    </location>
</feature>
<dbReference type="OrthoDB" id="9811121at2"/>
<comment type="similarity">
    <text evidence="2">Belongs to the CN hydrolase family. Apolipoprotein N-acyltransferase subfamily.</text>
</comment>
<keyword evidence="5 9" id="KW-0812">Transmembrane</keyword>
<comment type="subcellular location">
    <subcellularLocation>
        <location evidence="1">Cell membrane</location>
        <topology evidence="1">Multi-pass membrane protein</topology>
    </subcellularLocation>
</comment>
<dbReference type="Proteomes" id="UP000007721">
    <property type="component" value="Chromosome"/>
</dbReference>
<keyword evidence="12" id="KW-1185">Reference proteome</keyword>
<dbReference type="Gene3D" id="3.60.110.10">
    <property type="entry name" value="Carbon-nitrogen hydrolase"/>
    <property type="match status" value="1"/>
</dbReference>
<dbReference type="HOGENOM" id="CLU_040924_0_0_7"/>
<keyword evidence="11" id="KW-0378">Hydrolase</keyword>
<keyword evidence="4" id="KW-0808">Transferase</keyword>
<dbReference type="STRING" id="316067.Geob_2057"/>
<dbReference type="InterPro" id="IPR045378">
    <property type="entry name" value="LNT_N"/>
</dbReference>
<evidence type="ECO:0000256" key="1">
    <source>
        <dbReference type="ARBA" id="ARBA00004651"/>
    </source>
</evidence>
<protein>
    <submittedName>
        <fullName evidence="11">Nitrilase/amidohydrolase superfamily protein</fullName>
    </submittedName>
</protein>
<evidence type="ECO:0000313" key="11">
    <source>
        <dbReference type="EMBL" id="ACM20412.1"/>
    </source>
</evidence>
<evidence type="ECO:0000256" key="7">
    <source>
        <dbReference type="ARBA" id="ARBA00023136"/>
    </source>
</evidence>
<keyword evidence="3" id="KW-1003">Cell membrane</keyword>
<dbReference type="InterPro" id="IPR004563">
    <property type="entry name" value="Apolipo_AcylTrfase"/>
</dbReference>
<feature type="transmembrane region" description="Helical" evidence="9">
    <location>
        <begin position="122"/>
        <end position="142"/>
    </location>
</feature>
<dbReference type="GO" id="GO:0016787">
    <property type="term" value="F:hydrolase activity"/>
    <property type="evidence" value="ECO:0007669"/>
    <property type="project" value="UniProtKB-KW"/>
</dbReference>
<dbReference type="PANTHER" id="PTHR38686:SF1">
    <property type="entry name" value="APOLIPOPROTEIN N-ACYLTRANSFERASE"/>
    <property type="match status" value="1"/>
</dbReference>
<evidence type="ECO:0000256" key="4">
    <source>
        <dbReference type="ARBA" id="ARBA00022679"/>
    </source>
</evidence>
<feature type="transmembrane region" description="Helical" evidence="9">
    <location>
        <begin position="65"/>
        <end position="85"/>
    </location>
</feature>
<dbReference type="InterPro" id="IPR036526">
    <property type="entry name" value="C-N_Hydrolase_sf"/>
</dbReference>
<organism evidence="11 12">
    <name type="scientific">Geotalea daltonii (strain DSM 22248 / JCM 15807 / FRC-32)</name>
    <name type="common">Geobacter daltonii</name>
    <dbReference type="NCBI Taxonomy" id="316067"/>
    <lineage>
        <taxon>Bacteria</taxon>
        <taxon>Pseudomonadati</taxon>
        <taxon>Thermodesulfobacteriota</taxon>
        <taxon>Desulfuromonadia</taxon>
        <taxon>Geobacterales</taxon>
        <taxon>Geobacteraceae</taxon>
        <taxon>Geotalea</taxon>
    </lineage>
</organism>
<dbReference type="GO" id="GO:0016410">
    <property type="term" value="F:N-acyltransferase activity"/>
    <property type="evidence" value="ECO:0007669"/>
    <property type="project" value="InterPro"/>
</dbReference>
<accession>B9M8R6</accession>
<name>B9M8R6_GEODF</name>
<proteinExistence type="inferred from homology"/>
<dbReference type="InterPro" id="IPR003010">
    <property type="entry name" value="C-N_Hydrolase"/>
</dbReference>
<dbReference type="GO" id="GO:0005886">
    <property type="term" value="C:plasma membrane"/>
    <property type="evidence" value="ECO:0007669"/>
    <property type="project" value="UniProtKB-SubCell"/>
</dbReference>
<dbReference type="Pfam" id="PF00795">
    <property type="entry name" value="CN_hydrolase"/>
    <property type="match status" value="1"/>
</dbReference>
<dbReference type="KEGG" id="geo:Geob_2057"/>
<evidence type="ECO:0000256" key="9">
    <source>
        <dbReference type="SAM" id="Phobius"/>
    </source>
</evidence>
<evidence type="ECO:0000313" key="12">
    <source>
        <dbReference type="Proteomes" id="UP000007721"/>
    </source>
</evidence>
<keyword evidence="6 9" id="KW-1133">Transmembrane helix</keyword>
<keyword evidence="7 9" id="KW-0472">Membrane</keyword>
<dbReference type="eggNOG" id="COG0815">
    <property type="taxonomic scope" value="Bacteria"/>
</dbReference>
<dbReference type="PANTHER" id="PTHR38686">
    <property type="entry name" value="APOLIPOPROTEIN N-ACYLTRANSFERASE"/>
    <property type="match status" value="1"/>
</dbReference>
<keyword evidence="8" id="KW-0012">Acyltransferase</keyword>
<evidence type="ECO:0000256" key="6">
    <source>
        <dbReference type="ARBA" id="ARBA00022989"/>
    </source>
</evidence>
<reference evidence="11 12" key="1">
    <citation type="submission" date="2009-01" db="EMBL/GenBank/DDBJ databases">
        <title>Complete sequence of Geobacter sp. FRC-32.</title>
        <authorList>
            <consortium name="US DOE Joint Genome Institute"/>
            <person name="Lucas S."/>
            <person name="Copeland A."/>
            <person name="Lapidus A."/>
            <person name="Glavina del Rio T."/>
            <person name="Dalin E."/>
            <person name="Tice H."/>
            <person name="Bruce D."/>
            <person name="Goodwin L."/>
            <person name="Pitluck S."/>
            <person name="Saunders E."/>
            <person name="Brettin T."/>
            <person name="Detter J.C."/>
            <person name="Han C."/>
            <person name="Larimer F."/>
            <person name="Land M."/>
            <person name="Hauser L."/>
            <person name="Kyrpides N."/>
            <person name="Ovchinnikova G."/>
            <person name="Kostka J."/>
            <person name="Richardson P."/>
        </authorList>
    </citation>
    <scope>NUCLEOTIDE SEQUENCE [LARGE SCALE GENOMIC DNA]</scope>
    <source>
        <strain evidence="12">DSM 22248 / JCM 15807 / FRC-32</strain>
    </source>
</reference>
<evidence type="ECO:0000259" key="10">
    <source>
        <dbReference type="PROSITE" id="PS50263"/>
    </source>
</evidence>
<dbReference type="PROSITE" id="PS50263">
    <property type="entry name" value="CN_HYDROLASE"/>
    <property type="match status" value="1"/>
</dbReference>
<dbReference type="Pfam" id="PF20154">
    <property type="entry name" value="LNT_N"/>
    <property type="match status" value="1"/>
</dbReference>
<dbReference type="SUPFAM" id="SSF56317">
    <property type="entry name" value="Carbon-nitrogen hydrolase"/>
    <property type="match status" value="1"/>
</dbReference>